<dbReference type="Proteomes" id="UP001234787">
    <property type="component" value="Unassembled WGS sequence"/>
</dbReference>
<evidence type="ECO:0000313" key="2">
    <source>
        <dbReference type="EMBL" id="GLJ59232.1"/>
    </source>
</evidence>
<sequence>MRLIELTDATAFFIVPSIDISTRLAPPSHSGPALPNVCAGFESISIGSGRPVQESKQLVRADLASNCVPGIWWIGRPLTRPVSKKEKEPGRQRIHSWQSPVISSLDLCLSAGCT</sequence>
<dbReference type="AlphaFoldDB" id="A0AAD3NVW7"/>
<organism evidence="2 3">
    <name type="scientific">Cryptomeria japonica</name>
    <name type="common">Japanese cedar</name>
    <name type="synonym">Cupressus japonica</name>
    <dbReference type="NCBI Taxonomy" id="3369"/>
    <lineage>
        <taxon>Eukaryota</taxon>
        <taxon>Viridiplantae</taxon>
        <taxon>Streptophyta</taxon>
        <taxon>Embryophyta</taxon>
        <taxon>Tracheophyta</taxon>
        <taxon>Spermatophyta</taxon>
        <taxon>Pinopsida</taxon>
        <taxon>Pinidae</taxon>
        <taxon>Conifers II</taxon>
        <taxon>Cupressales</taxon>
        <taxon>Cupressaceae</taxon>
        <taxon>Cryptomeria</taxon>
    </lineage>
</organism>
<evidence type="ECO:0000313" key="1">
    <source>
        <dbReference type="EMBL" id="GLJ56415.1"/>
    </source>
</evidence>
<gene>
    <name evidence="1" type="ORF">SUGI_1223230</name>
    <name evidence="2" type="ORF">SUGI_1498140</name>
</gene>
<accession>A0AAD3NVW7</accession>
<protein>
    <submittedName>
        <fullName evidence="2">Uncharacterized protein</fullName>
    </submittedName>
</protein>
<evidence type="ECO:0000313" key="3">
    <source>
        <dbReference type="Proteomes" id="UP001234787"/>
    </source>
</evidence>
<proteinExistence type="predicted"/>
<keyword evidence="3" id="KW-1185">Reference proteome</keyword>
<comment type="caution">
    <text evidence="2">The sequence shown here is derived from an EMBL/GenBank/DDBJ whole genome shotgun (WGS) entry which is preliminary data.</text>
</comment>
<name>A0AAD3NVW7_CRYJA</name>
<dbReference type="EMBL" id="BSEH01000022">
    <property type="protein sequence ID" value="GLJ56415.1"/>
    <property type="molecule type" value="Genomic_DNA"/>
</dbReference>
<dbReference type="EMBL" id="BSEH01000761">
    <property type="protein sequence ID" value="GLJ59232.1"/>
    <property type="molecule type" value="Genomic_DNA"/>
</dbReference>
<reference evidence="2" key="1">
    <citation type="submission" date="2022-12" db="EMBL/GenBank/DDBJ databases">
        <title>Chromosome-Level Genome Assembly of Japanese Cedar (Cryptomeriajaponica D. Don).</title>
        <authorList>
            <person name="Fujino T."/>
            <person name="Yamaguchi K."/>
            <person name="Yokoyama T."/>
            <person name="Hamanaka T."/>
            <person name="Harazono Y."/>
            <person name="Kamada H."/>
            <person name="Kobayashi W."/>
            <person name="Ujino-Ihara T."/>
            <person name="Uchiyama K."/>
            <person name="Matsumoto A."/>
            <person name="Izuno A."/>
            <person name="Tsumura Y."/>
            <person name="Toyoda A."/>
            <person name="Shigenobu S."/>
            <person name="Moriguchi Y."/>
            <person name="Ueno S."/>
            <person name="Kasahara M."/>
        </authorList>
    </citation>
    <scope>NUCLEOTIDE SEQUENCE</scope>
</reference>